<dbReference type="Proteomes" id="UP001221757">
    <property type="component" value="Unassembled WGS sequence"/>
</dbReference>
<proteinExistence type="predicted"/>
<name>A0AAD7CSC6_MYCRO</name>
<sequence length="175" mass="19276">MCNTELPNANLGGYLHIEPKISDGGSADDSRGETDSLPVASVVPEHISDDEGDDFALSGGFVCVMLDFDITKSGKIRYCPDYIVREPQWSQSDCPSGNYTEPNVRFTLKLKKVQSSFGQVLAVNWSAGRIITIRWTHVGWASPTQPRFRGSSVSVAVFLLDPENSLPERYDAMVM</sequence>
<organism evidence="1 2">
    <name type="scientific">Mycena rosella</name>
    <name type="common">Pink bonnet</name>
    <name type="synonym">Agaricus rosellus</name>
    <dbReference type="NCBI Taxonomy" id="1033263"/>
    <lineage>
        <taxon>Eukaryota</taxon>
        <taxon>Fungi</taxon>
        <taxon>Dikarya</taxon>
        <taxon>Basidiomycota</taxon>
        <taxon>Agaricomycotina</taxon>
        <taxon>Agaricomycetes</taxon>
        <taxon>Agaricomycetidae</taxon>
        <taxon>Agaricales</taxon>
        <taxon>Marasmiineae</taxon>
        <taxon>Mycenaceae</taxon>
        <taxon>Mycena</taxon>
    </lineage>
</organism>
<evidence type="ECO:0000313" key="1">
    <source>
        <dbReference type="EMBL" id="KAJ7657490.1"/>
    </source>
</evidence>
<dbReference type="EMBL" id="JARKIE010000290">
    <property type="protein sequence ID" value="KAJ7657490.1"/>
    <property type="molecule type" value="Genomic_DNA"/>
</dbReference>
<gene>
    <name evidence="1" type="ORF">B0H17DRAFT_1145925</name>
</gene>
<evidence type="ECO:0000313" key="2">
    <source>
        <dbReference type="Proteomes" id="UP001221757"/>
    </source>
</evidence>
<accession>A0AAD7CSC6</accession>
<protein>
    <submittedName>
        <fullName evidence="1">Uncharacterized protein</fullName>
    </submittedName>
</protein>
<dbReference type="AlphaFoldDB" id="A0AAD7CSC6"/>
<reference evidence="1" key="1">
    <citation type="submission" date="2023-03" db="EMBL/GenBank/DDBJ databases">
        <title>Massive genome expansion in bonnet fungi (Mycena s.s.) driven by repeated elements and novel gene families across ecological guilds.</title>
        <authorList>
            <consortium name="Lawrence Berkeley National Laboratory"/>
            <person name="Harder C.B."/>
            <person name="Miyauchi S."/>
            <person name="Viragh M."/>
            <person name="Kuo A."/>
            <person name="Thoen E."/>
            <person name="Andreopoulos B."/>
            <person name="Lu D."/>
            <person name="Skrede I."/>
            <person name="Drula E."/>
            <person name="Henrissat B."/>
            <person name="Morin E."/>
            <person name="Kohler A."/>
            <person name="Barry K."/>
            <person name="LaButti K."/>
            <person name="Morin E."/>
            <person name="Salamov A."/>
            <person name="Lipzen A."/>
            <person name="Mereny Z."/>
            <person name="Hegedus B."/>
            <person name="Baldrian P."/>
            <person name="Stursova M."/>
            <person name="Weitz H."/>
            <person name="Taylor A."/>
            <person name="Grigoriev I.V."/>
            <person name="Nagy L.G."/>
            <person name="Martin F."/>
            <person name="Kauserud H."/>
        </authorList>
    </citation>
    <scope>NUCLEOTIDE SEQUENCE</scope>
    <source>
        <strain evidence="1">CBHHK067</strain>
    </source>
</reference>
<keyword evidence="2" id="KW-1185">Reference proteome</keyword>
<comment type="caution">
    <text evidence="1">The sequence shown here is derived from an EMBL/GenBank/DDBJ whole genome shotgun (WGS) entry which is preliminary data.</text>
</comment>